<dbReference type="Proteomes" id="UP000002586">
    <property type="component" value="Chromosome"/>
</dbReference>
<dbReference type="HOGENOM" id="CLU_072582_0_0_5"/>
<dbReference type="CDD" id="cd02440">
    <property type="entry name" value="AdoMet_MTases"/>
    <property type="match status" value="1"/>
</dbReference>
<proteinExistence type="predicted"/>
<dbReference type="Pfam" id="PF13489">
    <property type="entry name" value="Methyltransf_23"/>
    <property type="match status" value="1"/>
</dbReference>
<organism evidence="1 2">
    <name type="scientific">Magnetococcus marinus (strain ATCC BAA-1437 / JCM 17883 / MC-1)</name>
    <dbReference type="NCBI Taxonomy" id="156889"/>
    <lineage>
        <taxon>Bacteria</taxon>
        <taxon>Pseudomonadati</taxon>
        <taxon>Pseudomonadota</taxon>
        <taxon>Magnetococcia</taxon>
        <taxon>Magnetococcales</taxon>
        <taxon>Magnetococcaceae</taxon>
        <taxon>Magnetococcus</taxon>
    </lineage>
</organism>
<dbReference type="SUPFAM" id="SSF53335">
    <property type="entry name" value="S-adenosyl-L-methionine-dependent methyltransferases"/>
    <property type="match status" value="1"/>
</dbReference>
<reference evidence="2" key="1">
    <citation type="journal article" date="2009" name="Appl. Environ. Microbiol.">
        <title>Complete genome sequence of the chemolithoautotrophic marine magnetotactic coccus strain MC-1.</title>
        <authorList>
            <person name="Schubbe S."/>
            <person name="Williams T.J."/>
            <person name="Xie G."/>
            <person name="Kiss H.E."/>
            <person name="Brettin T.S."/>
            <person name="Martinez D."/>
            <person name="Ross C.A."/>
            <person name="Schuler D."/>
            <person name="Cox B.L."/>
            <person name="Nealson K.H."/>
            <person name="Bazylinski D.A."/>
        </authorList>
    </citation>
    <scope>NUCLEOTIDE SEQUENCE [LARGE SCALE GENOMIC DNA]</scope>
    <source>
        <strain evidence="2">ATCC BAA-1437 / JCM 17883 / MC-1</strain>
    </source>
</reference>
<keyword evidence="1" id="KW-0808">Transferase</keyword>
<dbReference type="KEGG" id="mgm:Mmc1_1147"/>
<dbReference type="InterPro" id="IPR029063">
    <property type="entry name" value="SAM-dependent_MTases_sf"/>
</dbReference>
<dbReference type="eggNOG" id="COG2230">
    <property type="taxonomic scope" value="Bacteria"/>
</dbReference>
<dbReference type="PANTHER" id="PTHR43861">
    <property type="entry name" value="TRANS-ACONITATE 2-METHYLTRANSFERASE-RELATED"/>
    <property type="match status" value="1"/>
</dbReference>
<keyword evidence="2" id="KW-1185">Reference proteome</keyword>
<sequence length="288" mass="32888">MFKPHNRNRLSPRALNRPDIAYIRVCTMDQAGKGYWNTLHDHKSLQAVANPNKPGLRNHQVRMLDQFFRPLFEGATPDQQLLEIGCGNSAWLPYFHQRFGVAICGLDYSESGCEQSREILKREGVTGEIFCQDMFNPPPELLGRFDYVITFGVIEHFTDTPHVIESLRRYVKPGGLLISIIPNMQGLTGLLQKWVNPEIYAVHIPLGVEQVKQAHPPEPWQLLWCDHFMVIHLGVVNFGAGVLSWPWRLVKRLCQATTVLGWGVEKILPLTSNRWSSPHIIAVARRKQ</sequence>
<gene>
    <name evidence="1" type="ordered locus">Mmc1_1147</name>
</gene>
<dbReference type="GO" id="GO:0008168">
    <property type="term" value="F:methyltransferase activity"/>
    <property type="evidence" value="ECO:0007669"/>
    <property type="project" value="UniProtKB-KW"/>
</dbReference>
<reference evidence="1 2" key="2">
    <citation type="journal article" date="2012" name="Int. J. Syst. Evol. Microbiol.">
        <title>Magnetococcus marinus gen. nov., sp. nov., a marine, magnetotactic bacterium that represents a novel lineage (Magnetococcaceae fam. nov.; Magnetococcales ord. nov.) at the base of the Alphaproteobacteria.</title>
        <authorList>
            <person name="Bazylinski D.A."/>
            <person name="Williams T.J."/>
            <person name="Lefevre C.T."/>
            <person name="Berg R.J."/>
            <person name="Zhang C.L."/>
            <person name="Bowser S.S."/>
            <person name="Dean A.J."/>
            <person name="Beveridge T.J."/>
        </authorList>
    </citation>
    <scope>NUCLEOTIDE SEQUENCE [LARGE SCALE GENOMIC DNA]</scope>
    <source>
        <strain evidence="2">ATCC BAA-1437 / JCM 17883 / MC-1</strain>
    </source>
</reference>
<dbReference type="GO" id="GO:0032259">
    <property type="term" value="P:methylation"/>
    <property type="evidence" value="ECO:0007669"/>
    <property type="project" value="UniProtKB-KW"/>
</dbReference>
<evidence type="ECO:0000313" key="2">
    <source>
        <dbReference type="Proteomes" id="UP000002586"/>
    </source>
</evidence>
<accession>A0L6R5</accession>
<evidence type="ECO:0000313" key="1">
    <source>
        <dbReference type="EMBL" id="ABK43658.1"/>
    </source>
</evidence>
<keyword evidence="1" id="KW-0489">Methyltransferase</keyword>
<dbReference type="STRING" id="156889.Mmc1_1147"/>
<dbReference type="EMBL" id="CP000471">
    <property type="protein sequence ID" value="ABK43658.1"/>
    <property type="molecule type" value="Genomic_DNA"/>
</dbReference>
<dbReference type="Gene3D" id="3.40.50.150">
    <property type="entry name" value="Vaccinia Virus protein VP39"/>
    <property type="match status" value="1"/>
</dbReference>
<name>A0L6R5_MAGMM</name>
<protein>
    <submittedName>
        <fullName evidence="1">Methyltransferase type 12</fullName>
    </submittedName>
</protein>
<dbReference type="AlphaFoldDB" id="A0L6R5"/>